<evidence type="ECO:0000256" key="1">
    <source>
        <dbReference type="SAM" id="Phobius"/>
    </source>
</evidence>
<dbReference type="AlphaFoldDB" id="A0AAE0CVC5"/>
<evidence type="ECO:0000313" key="2">
    <source>
        <dbReference type="EMBL" id="KAK2664243.1"/>
    </source>
</evidence>
<protein>
    <submittedName>
        <fullName evidence="2">Uncharacterized protein</fullName>
    </submittedName>
</protein>
<feature type="transmembrane region" description="Helical" evidence="1">
    <location>
        <begin position="107"/>
        <end position="125"/>
    </location>
</feature>
<accession>A0AAE0CVC5</accession>
<keyword evidence="1" id="KW-1133">Transmembrane helix</keyword>
<keyword evidence="1" id="KW-0812">Transmembrane</keyword>
<keyword evidence="1" id="KW-0472">Membrane</keyword>
<dbReference type="EMBL" id="JANJYI010000001">
    <property type="protein sequence ID" value="KAK2664243.1"/>
    <property type="molecule type" value="Genomic_DNA"/>
</dbReference>
<proteinExistence type="predicted"/>
<organism evidence="2 3">
    <name type="scientific">Dipteronia dyeriana</name>
    <dbReference type="NCBI Taxonomy" id="168575"/>
    <lineage>
        <taxon>Eukaryota</taxon>
        <taxon>Viridiplantae</taxon>
        <taxon>Streptophyta</taxon>
        <taxon>Embryophyta</taxon>
        <taxon>Tracheophyta</taxon>
        <taxon>Spermatophyta</taxon>
        <taxon>Magnoliopsida</taxon>
        <taxon>eudicotyledons</taxon>
        <taxon>Gunneridae</taxon>
        <taxon>Pentapetalae</taxon>
        <taxon>rosids</taxon>
        <taxon>malvids</taxon>
        <taxon>Sapindales</taxon>
        <taxon>Sapindaceae</taxon>
        <taxon>Hippocastanoideae</taxon>
        <taxon>Acereae</taxon>
        <taxon>Dipteronia</taxon>
    </lineage>
</organism>
<sequence>MSHKKRLDIDSGILVWDCGSPLYDSYEIASFGHLIDRKMMAMALPPSPTGSNRFMDIGSSTSRGDDHHHQVKIHAALGDVGFFSRSFVGRRLPLADQDNNIEKAKKLMRRLFSGCGLCITIYYMYNYGESL</sequence>
<dbReference type="Proteomes" id="UP001280121">
    <property type="component" value="Unassembled WGS sequence"/>
</dbReference>
<gene>
    <name evidence="2" type="ORF">Ddye_002817</name>
</gene>
<dbReference type="PANTHER" id="PTHR33978">
    <property type="entry name" value="SERINE/THREONINE-KINASE"/>
    <property type="match status" value="1"/>
</dbReference>
<keyword evidence="3" id="KW-1185">Reference proteome</keyword>
<evidence type="ECO:0000313" key="3">
    <source>
        <dbReference type="Proteomes" id="UP001280121"/>
    </source>
</evidence>
<dbReference type="PANTHER" id="PTHR33978:SF19">
    <property type="match status" value="1"/>
</dbReference>
<reference evidence="2" key="1">
    <citation type="journal article" date="2023" name="Plant J.">
        <title>Genome sequences and population genomics provide insights into the demographic history, inbreeding, and mutation load of two 'living fossil' tree species of Dipteronia.</title>
        <authorList>
            <person name="Feng Y."/>
            <person name="Comes H.P."/>
            <person name="Chen J."/>
            <person name="Zhu S."/>
            <person name="Lu R."/>
            <person name="Zhang X."/>
            <person name="Li P."/>
            <person name="Qiu J."/>
            <person name="Olsen K.M."/>
            <person name="Qiu Y."/>
        </authorList>
    </citation>
    <scope>NUCLEOTIDE SEQUENCE</scope>
    <source>
        <strain evidence="2">KIB01</strain>
    </source>
</reference>
<comment type="caution">
    <text evidence="2">The sequence shown here is derived from an EMBL/GenBank/DDBJ whole genome shotgun (WGS) entry which is preliminary data.</text>
</comment>
<name>A0AAE0CVC5_9ROSI</name>